<reference evidence="19" key="3">
    <citation type="submission" date="2015-06" db="UniProtKB">
        <authorList>
            <consortium name="EnsemblMetazoa"/>
        </authorList>
    </citation>
    <scope>IDENTIFICATION</scope>
</reference>
<dbReference type="AlphaFoldDB" id="R7T425"/>
<comment type="pathway">
    <text evidence="3 16">Protein modification; protein glycosylation.</text>
</comment>
<dbReference type="PANTHER" id="PTHR11675:SF43">
    <property type="entry name" value="POLYPEPTIDE N-ACETYLGALACTOSAMINYLTRANSFERASE 1"/>
    <property type="match status" value="1"/>
</dbReference>
<evidence type="ECO:0000256" key="9">
    <source>
        <dbReference type="ARBA" id="ARBA00022734"/>
    </source>
</evidence>
<dbReference type="OrthoDB" id="6119243at2759"/>
<dbReference type="EMBL" id="AMQN01003620">
    <property type="status" value="NOT_ANNOTATED_CDS"/>
    <property type="molecule type" value="Genomic_DNA"/>
</dbReference>
<sequence length="644" mass="73678">MAGGLMKKVVIGVSMVTIVWFVLIVTYLSDLGKTERFHGILRHPREARIGLAPSANQSLNFEYEIVDVESLKQDKLAPLFATGTSTAHSPELNEIDSELNGLANELHVPTVPSNRYAKSYNVPNKSSSPATNAYQDNGFYDKLFINKTVIDRGRAITRDEFLDLESGMQRHSFNVRASELLPLDRPIPDYRPTQCPSINQSTLSPTTVIICFHNEAWSTLLRTLHSVINRSPSHLIMEIILVDDASTFDYLGEPLENHLSQLENVYLLRTKIREGLIRARLLGVSYAKGDVLVFLDSHCECAEGWLPPLLLAIEADRTKIVCPLVDVIEFQTFEYRAAKEELHGAFDWNLQFIWKDLPEHEMKRRTSPADNIRAPTIIGGLFAVDRLYFKRIGSYDSGMDIWGSENLELSFRVWMCGGSLEISPCSRVGHVFRTRIPYGFPNGGKRTIRNNAMRAAEVWLDDYKKFFYASQNITRRLTTVEDVVVRVDLRRKLKCKSFQWYLDNVIPEAVLPEDEDEYFGQIQSLASPSKCLEFKDNHLTLSHCKSMKESQMFHLTNQQLLKRDDVTCFDVNGRDLITRDCEISQTIWRKADDNSIRGEEGKTIYCLKADGSDATMENCERKNIHQKWSFSHHFNQQKLNLSYE</sequence>
<proteinExistence type="inferred from homology"/>
<evidence type="ECO:0000256" key="7">
    <source>
        <dbReference type="ARBA" id="ARBA00022692"/>
    </source>
</evidence>
<keyword evidence="5 16" id="KW-0328">Glycosyltransferase</keyword>
<evidence type="ECO:0000313" key="18">
    <source>
        <dbReference type="EMBL" id="ELT87486.1"/>
    </source>
</evidence>
<gene>
    <name evidence="18" type="ORF">CAPTEDRAFT_155466</name>
</gene>
<dbReference type="InterPro" id="IPR001173">
    <property type="entry name" value="Glyco_trans_2-like"/>
</dbReference>
<dbReference type="CDD" id="cd02510">
    <property type="entry name" value="pp-GalNAc-T"/>
    <property type="match status" value="1"/>
</dbReference>
<keyword evidence="8" id="KW-0479">Metal-binding</keyword>
<dbReference type="SUPFAM" id="SSF53448">
    <property type="entry name" value="Nucleotide-diphospho-sugar transferases"/>
    <property type="match status" value="1"/>
</dbReference>
<evidence type="ECO:0000256" key="1">
    <source>
        <dbReference type="ARBA" id="ARBA00001936"/>
    </source>
</evidence>
<evidence type="ECO:0000256" key="5">
    <source>
        <dbReference type="ARBA" id="ARBA00022676"/>
    </source>
</evidence>
<organism evidence="18">
    <name type="scientific">Capitella teleta</name>
    <name type="common">Polychaete worm</name>
    <dbReference type="NCBI Taxonomy" id="283909"/>
    <lineage>
        <taxon>Eukaryota</taxon>
        <taxon>Metazoa</taxon>
        <taxon>Spiralia</taxon>
        <taxon>Lophotrochozoa</taxon>
        <taxon>Annelida</taxon>
        <taxon>Polychaeta</taxon>
        <taxon>Sedentaria</taxon>
        <taxon>Scolecida</taxon>
        <taxon>Capitellidae</taxon>
        <taxon>Capitella</taxon>
    </lineage>
</organism>
<dbReference type="InterPro" id="IPR029044">
    <property type="entry name" value="Nucleotide-diphossugar_trans"/>
</dbReference>
<evidence type="ECO:0000259" key="17">
    <source>
        <dbReference type="Pfam" id="PF00535"/>
    </source>
</evidence>
<dbReference type="Pfam" id="PF00535">
    <property type="entry name" value="Glycos_transf_2"/>
    <property type="match status" value="1"/>
</dbReference>
<dbReference type="GO" id="GO:0000139">
    <property type="term" value="C:Golgi membrane"/>
    <property type="evidence" value="ECO:0007669"/>
    <property type="project" value="UniProtKB-SubCell"/>
</dbReference>
<reference evidence="20" key="1">
    <citation type="submission" date="2012-12" db="EMBL/GenBank/DDBJ databases">
        <authorList>
            <person name="Hellsten U."/>
            <person name="Grimwood J."/>
            <person name="Chapman J.A."/>
            <person name="Shapiro H."/>
            <person name="Aerts A."/>
            <person name="Otillar R.P."/>
            <person name="Terry A.Y."/>
            <person name="Boore J.L."/>
            <person name="Simakov O."/>
            <person name="Marletaz F."/>
            <person name="Cho S.-J."/>
            <person name="Edsinger-Gonzales E."/>
            <person name="Havlak P."/>
            <person name="Kuo D.-H."/>
            <person name="Larsson T."/>
            <person name="Lv J."/>
            <person name="Arendt D."/>
            <person name="Savage R."/>
            <person name="Osoegawa K."/>
            <person name="de Jong P."/>
            <person name="Lindberg D.R."/>
            <person name="Seaver E.C."/>
            <person name="Weisblat D.A."/>
            <person name="Putnam N.H."/>
            <person name="Grigoriev I.V."/>
            <person name="Rokhsar D.S."/>
        </authorList>
    </citation>
    <scope>NUCLEOTIDE SEQUENCE</scope>
    <source>
        <strain evidence="20">I ESC-2004</strain>
    </source>
</reference>
<dbReference type="GO" id="GO:0030246">
    <property type="term" value="F:carbohydrate binding"/>
    <property type="evidence" value="ECO:0007669"/>
    <property type="project" value="UniProtKB-KW"/>
</dbReference>
<keyword evidence="9 16" id="KW-0430">Lectin</keyword>
<feature type="transmembrane region" description="Helical" evidence="16">
    <location>
        <begin position="9"/>
        <end position="28"/>
    </location>
</feature>
<evidence type="ECO:0000256" key="10">
    <source>
        <dbReference type="ARBA" id="ARBA00022968"/>
    </source>
</evidence>
<dbReference type="InterPro" id="IPR045885">
    <property type="entry name" value="GalNAc-T"/>
</dbReference>
<keyword evidence="15 16" id="KW-0464">Manganese</keyword>
<keyword evidence="13 16" id="KW-0472">Membrane</keyword>
<comment type="similarity">
    <text evidence="4 16">Belongs to the glycosyltransferase 2 family. GalNAc-T subfamily.</text>
</comment>
<dbReference type="GO" id="GO:0004653">
    <property type="term" value="F:polypeptide N-acetylgalactosaminyltransferase activity"/>
    <property type="evidence" value="ECO:0007669"/>
    <property type="project" value="TreeGrafter"/>
</dbReference>
<keyword evidence="7 16" id="KW-0812">Transmembrane</keyword>
<name>R7T425_CAPTE</name>
<evidence type="ECO:0000256" key="16">
    <source>
        <dbReference type="RuleBase" id="RU361242"/>
    </source>
</evidence>
<dbReference type="HOGENOM" id="CLU_013477_0_2_1"/>
<dbReference type="FunFam" id="3.90.550.10:FF:000021">
    <property type="entry name" value="Polypeptide N-acetylgalactosaminyltransferase"/>
    <property type="match status" value="1"/>
</dbReference>
<dbReference type="PROSITE" id="PS50231">
    <property type="entry name" value="RICIN_B_LECTIN"/>
    <property type="match status" value="1"/>
</dbReference>
<dbReference type="EnsemblMetazoa" id="CapteT155466">
    <property type="protein sequence ID" value="CapteP155466"/>
    <property type="gene ID" value="CapteG155466"/>
</dbReference>
<evidence type="ECO:0000256" key="11">
    <source>
        <dbReference type="ARBA" id="ARBA00022989"/>
    </source>
</evidence>
<evidence type="ECO:0000256" key="3">
    <source>
        <dbReference type="ARBA" id="ARBA00004922"/>
    </source>
</evidence>
<evidence type="ECO:0000256" key="12">
    <source>
        <dbReference type="ARBA" id="ARBA00023034"/>
    </source>
</evidence>
<accession>R7T425</accession>
<dbReference type="Proteomes" id="UP000014760">
    <property type="component" value="Unassembled WGS sequence"/>
</dbReference>
<comment type="subcellular location">
    <subcellularLocation>
        <location evidence="2 16">Golgi apparatus membrane</location>
        <topology evidence="2 16">Single-pass type II membrane protein</topology>
    </subcellularLocation>
</comment>
<dbReference type="Gene3D" id="2.80.10.50">
    <property type="match status" value="1"/>
</dbReference>
<dbReference type="UniPathway" id="UPA00378"/>
<dbReference type="EC" id="2.4.1.-" evidence="16"/>
<keyword evidence="14 16" id="KW-1015">Disulfide bond</keyword>
<evidence type="ECO:0000256" key="4">
    <source>
        <dbReference type="ARBA" id="ARBA00005680"/>
    </source>
</evidence>
<keyword evidence="11 16" id="KW-1133">Transmembrane helix</keyword>
<keyword evidence="12 16" id="KW-0333">Golgi apparatus</keyword>
<evidence type="ECO:0000256" key="8">
    <source>
        <dbReference type="ARBA" id="ARBA00022723"/>
    </source>
</evidence>
<evidence type="ECO:0000256" key="14">
    <source>
        <dbReference type="ARBA" id="ARBA00023157"/>
    </source>
</evidence>
<dbReference type="SUPFAM" id="SSF50370">
    <property type="entry name" value="Ricin B-like lectins"/>
    <property type="match status" value="1"/>
</dbReference>
<dbReference type="STRING" id="283909.R7T425"/>
<keyword evidence="6 16" id="KW-0808">Transferase</keyword>
<comment type="cofactor">
    <cofactor evidence="1 16">
        <name>Mn(2+)</name>
        <dbReference type="ChEBI" id="CHEBI:29035"/>
    </cofactor>
</comment>
<dbReference type="OMA" id="VECNPKQ"/>
<dbReference type="PANTHER" id="PTHR11675">
    <property type="entry name" value="N-ACETYLGALACTOSAMINYLTRANSFERASE"/>
    <property type="match status" value="1"/>
</dbReference>
<evidence type="ECO:0000256" key="6">
    <source>
        <dbReference type="ARBA" id="ARBA00022679"/>
    </source>
</evidence>
<evidence type="ECO:0000313" key="20">
    <source>
        <dbReference type="Proteomes" id="UP000014760"/>
    </source>
</evidence>
<protein>
    <recommendedName>
        <fullName evidence="16">Polypeptide N-acetylgalactosaminyltransferase</fullName>
        <ecNumber evidence="16">2.4.1.-</ecNumber>
    </recommendedName>
    <alternativeName>
        <fullName evidence="16">Protein-UDP acetylgalactosaminyltransferase</fullName>
    </alternativeName>
</protein>
<evidence type="ECO:0000313" key="19">
    <source>
        <dbReference type="EnsemblMetazoa" id="CapteP155466"/>
    </source>
</evidence>
<keyword evidence="20" id="KW-1185">Reference proteome</keyword>
<dbReference type="InterPro" id="IPR035992">
    <property type="entry name" value="Ricin_B-like_lectins"/>
</dbReference>
<evidence type="ECO:0000256" key="15">
    <source>
        <dbReference type="ARBA" id="ARBA00023211"/>
    </source>
</evidence>
<keyword evidence="10" id="KW-0735">Signal-anchor</keyword>
<dbReference type="Gene3D" id="3.90.550.10">
    <property type="entry name" value="Spore Coat Polysaccharide Biosynthesis Protein SpsA, Chain A"/>
    <property type="match status" value="1"/>
</dbReference>
<evidence type="ECO:0000256" key="2">
    <source>
        <dbReference type="ARBA" id="ARBA00004323"/>
    </source>
</evidence>
<dbReference type="GO" id="GO:0046872">
    <property type="term" value="F:metal ion binding"/>
    <property type="evidence" value="ECO:0007669"/>
    <property type="project" value="UniProtKB-KW"/>
</dbReference>
<dbReference type="EMBL" id="KB312312">
    <property type="protein sequence ID" value="ELT87486.1"/>
    <property type="molecule type" value="Genomic_DNA"/>
</dbReference>
<feature type="domain" description="Glycosyltransferase 2-like" evidence="17">
    <location>
        <begin position="207"/>
        <end position="386"/>
    </location>
</feature>
<evidence type="ECO:0000256" key="13">
    <source>
        <dbReference type="ARBA" id="ARBA00023136"/>
    </source>
</evidence>
<reference evidence="18 20" key="2">
    <citation type="journal article" date="2013" name="Nature">
        <title>Insights into bilaterian evolution from three spiralian genomes.</title>
        <authorList>
            <person name="Simakov O."/>
            <person name="Marletaz F."/>
            <person name="Cho S.J."/>
            <person name="Edsinger-Gonzales E."/>
            <person name="Havlak P."/>
            <person name="Hellsten U."/>
            <person name="Kuo D.H."/>
            <person name="Larsson T."/>
            <person name="Lv J."/>
            <person name="Arendt D."/>
            <person name="Savage R."/>
            <person name="Osoegawa K."/>
            <person name="de Jong P."/>
            <person name="Grimwood J."/>
            <person name="Chapman J.A."/>
            <person name="Shapiro H."/>
            <person name="Aerts A."/>
            <person name="Otillar R.P."/>
            <person name="Terry A.Y."/>
            <person name="Boore J.L."/>
            <person name="Grigoriev I.V."/>
            <person name="Lindberg D.R."/>
            <person name="Seaver E.C."/>
            <person name="Weisblat D.A."/>
            <person name="Putnam N.H."/>
            <person name="Rokhsar D.S."/>
        </authorList>
    </citation>
    <scope>NUCLEOTIDE SEQUENCE</scope>
    <source>
        <strain evidence="18 20">I ESC-2004</strain>
    </source>
</reference>
<dbReference type="GO" id="GO:0006493">
    <property type="term" value="P:protein O-linked glycosylation"/>
    <property type="evidence" value="ECO:0007669"/>
    <property type="project" value="TreeGrafter"/>
</dbReference>